<evidence type="ECO:0000313" key="3">
    <source>
        <dbReference type="Proteomes" id="UP000823388"/>
    </source>
</evidence>
<dbReference type="AlphaFoldDB" id="A0A8T0TIX5"/>
<organism evidence="2 3">
    <name type="scientific">Panicum virgatum</name>
    <name type="common">Blackwell switchgrass</name>
    <dbReference type="NCBI Taxonomy" id="38727"/>
    <lineage>
        <taxon>Eukaryota</taxon>
        <taxon>Viridiplantae</taxon>
        <taxon>Streptophyta</taxon>
        <taxon>Embryophyta</taxon>
        <taxon>Tracheophyta</taxon>
        <taxon>Spermatophyta</taxon>
        <taxon>Magnoliopsida</taxon>
        <taxon>Liliopsida</taxon>
        <taxon>Poales</taxon>
        <taxon>Poaceae</taxon>
        <taxon>PACMAD clade</taxon>
        <taxon>Panicoideae</taxon>
        <taxon>Panicodae</taxon>
        <taxon>Paniceae</taxon>
        <taxon>Panicinae</taxon>
        <taxon>Panicum</taxon>
        <taxon>Panicum sect. Hiantes</taxon>
    </lineage>
</organism>
<gene>
    <name evidence="2" type="ORF">PVAP13_4NG339275</name>
</gene>
<name>A0A8T0TIX5_PANVG</name>
<evidence type="ECO:0008006" key="4">
    <source>
        <dbReference type="Google" id="ProtNLM"/>
    </source>
</evidence>
<dbReference type="EMBL" id="CM029044">
    <property type="protein sequence ID" value="KAG2608666.1"/>
    <property type="molecule type" value="Genomic_DNA"/>
</dbReference>
<reference evidence="2" key="1">
    <citation type="submission" date="2020-05" db="EMBL/GenBank/DDBJ databases">
        <title>WGS assembly of Panicum virgatum.</title>
        <authorList>
            <person name="Lovell J.T."/>
            <person name="Jenkins J."/>
            <person name="Shu S."/>
            <person name="Juenger T.E."/>
            <person name="Schmutz J."/>
        </authorList>
    </citation>
    <scope>NUCLEOTIDE SEQUENCE</scope>
    <source>
        <strain evidence="2">AP13</strain>
    </source>
</reference>
<evidence type="ECO:0000256" key="1">
    <source>
        <dbReference type="SAM" id="SignalP"/>
    </source>
</evidence>
<keyword evidence="1" id="KW-0732">Signal</keyword>
<feature type="signal peptide" evidence="1">
    <location>
        <begin position="1"/>
        <end position="16"/>
    </location>
</feature>
<comment type="caution">
    <text evidence="2">The sequence shown here is derived from an EMBL/GenBank/DDBJ whole genome shotgun (WGS) entry which is preliminary data.</text>
</comment>
<keyword evidence="3" id="KW-1185">Reference proteome</keyword>
<evidence type="ECO:0000313" key="2">
    <source>
        <dbReference type="EMBL" id="KAG2608666.1"/>
    </source>
</evidence>
<accession>A0A8T0TIX5</accession>
<sequence>MVKRLFLLFIMFPSEGSISPSQSRDGIAPAFFLGGGGGGVRSGSETRPAFLLPLRNHQVLNYLEASKQSLSPRLLAASVPGTLRPALFFLWRGVALLREPLVAMNATDHNLTTIGCDLSALVVGR</sequence>
<dbReference type="Proteomes" id="UP000823388">
    <property type="component" value="Chromosome 4N"/>
</dbReference>
<feature type="chain" id="PRO_5035785196" description="Secreted protein" evidence="1">
    <location>
        <begin position="17"/>
        <end position="125"/>
    </location>
</feature>
<proteinExistence type="predicted"/>
<protein>
    <recommendedName>
        <fullName evidence="4">Secreted protein</fullName>
    </recommendedName>
</protein>